<feature type="compositionally biased region" description="Polar residues" evidence="1">
    <location>
        <begin position="8"/>
        <end position="33"/>
    </location>
</feature>
<keyword evidence="3" id="KW-1185">Reference proteome</keyword>
<comment type="caution">
    <text evidence="2">The sequence shown here is derived from an EMBL/GenBank/DDBJ whole genome shotgun (WGS) entry which is preliminary data.</text>
</comment>
<organism evidence="2 3">
    <name type="scientific">Puccinia striiformis</name>
    <dbReference type="NCBI Taxonomy" id="27350"/>
    <lineage>
        <taxon>Eukaryota</taxon>
        <taxon>Fungi</taxon>
        <taxon>Dikarya</taxon>
        <taxon>Basidiomycota</taxon>
        <taxon>Pucciniomycotina</taxon>
        <taxon>Pucciniomycetes</taxon>
        <taxon>Pucciniales</taxon>
        <taxon>Pucciniaceae</taxon>
        <taxon>Puccinia</taxon>
    </lineage>
</organism>
<name>A0A2S4V147_9BASI</name>
<dbReference type="Proteomes" id="UP000239156">
    <property type="component" value="Unassembled WGS sequence"/>
</dbReference>
<dbReference type="EMBL" id="PKSL01000129">
    <property type="protein sequence ID" value="POW03220.1"/>
    <property type="molecule type" value="Genomic_DNA"/>
</dbReference>
<dbReference type="PANTHER" id="PTHR33246:SF51">
    <property type="entry name" value="MYB_SANT-LIKE DOMAIN-CONTAINING PROTEIN"/>
    <property type="match status" value="1"/>
</dbReference>
<accession>A0A2S4V147</accession>
<proteinExistence type="predicted"/>
<dbReference type="PANTHER" id="PTHR33246">
    <property type="entry name" value="CCHC-TYPE DOMAIN-CONTAINING PROTEIN"/>
    <property type="match status" value="1"/>
</dbReference>
<evidence type="ECO:0000313" key="3">
    <source>
        <dbReference type="Proteomes" id="UP000239156"/>
    </source>
</evidence>
<evidence type="ECO:0000256" key="1">
    <source>
        <dbReference type="SAM" id="MobiDB-lite"/>
    </source>
</evidence>
<dbReference type="VEuPathDB" id="FungiDB:PSTT_11294"/>
<protein>
    <submittedName>
        <fullName evidence="2">Uncharacterized protein</fullName>
    </submittedName>
</protein>
<sequence>MAEDVKSPVSSSNPAPSTTRTGKGIDTTDNNPQFISSDYQHICSYLEDDEKFSDLYGNKKTDVGPKVLTKKAAFEIFAIYVNAHSNKQLLKL</sequence>
<feature type="region of interest" description="Disordered" evidence="1">
    <location>
        <begin position="1"/>
        <end position="33"/>
    </location>
</feature>
<dbReference type="VEuPathDB" id="FungiDB:PSHT_12605"/>
<reference evidence="2" key="1">
    <citation type="submission" date="2017-12" db="EMBL/GenBank/DDBJ databases">
        <title>Gene loss provides genomic basis for host adaptation in cereal stripe rust fungi.</title>
        <authorList>
            <person name="Xia C."/>
        </authorList>
    </citation>
    <scope>NUCLEOTIDE SEQUENCE [LARGE SCALE GENOMIC DNA]</scope>
    <source>
        <strain evidence="2">93-210</strain>
    </source>
</reference>
<dbReference type="AlphaFoldDB" id="A0A2S4V147"/>
<evidence type="ECO:0000313" key="2">
    <source>
        <dbReference type="EMBL" id="POW03220.1"/>
    </source>
</evidence>
<gene>
    <name evidence="2" type="ORF">PSTT_11294</name>
</gene>